<dbReference type="AlphaFoldDB" id="A0A382PEY5"/>
<keyword evidence="1" id="KW-0349">Heme</keyword>
<dbReference type="InterPro" id="IPR009056">
    <property type="entry name" value="Cyt_c-like_dom"/>
</dbReference>
<dbReference type="EMBL" id="UINC01106943">
    <property type="protein sequence ID" value="SVC71959.1"/>
    <property type="molecule type" value="Genomic_DNA"/>
</dbReference>
<dbReference type="InterPro" id="IPR036909">
    <property type="entry name" value="Cyt_c-like_dom_sf"/>
</dbReference>
<evidence type="ECO:0000256" key="3">
    <source>
        <dbReference type="ARBA" id="ARBA00023004"/>
    </source>
</evidence>
<gene>
    <name evidence="5" type="ORF">METZ01_LOCUS324813</name>
</gene>
<dbReference type="Pfam" id="PF13442">
    <property type="entry name" value="Cytochrome_CBB3"/>
    <property type="match status" value="1"/>
</dbReference>
<feature type="non-terminal residue" evidence="5">
    <location>
        <position position="1"/>
    </location>
</feature>
<evidence type="ECO:0000256" key="2">
    <source>
        <dbReference type="ARBA" id="ARBA00022723"/>
    </source>
</evidence>
<reference evidence="5" key="1">
    <citation type="submission" date="2018-05" db="EMBL/GenBank/DDBJ databases">
        <authorList>
            <person name="Lanie J.A."/>
            <person name="Ng W.-L."/>
            <person name="Kazmierczak K.M."/>
            <person name="Andrzejewski T.M."/>
            <person name="Davidsen T.M."/>
            <person name="Wayne K.J."/>
            <person name="Tettelin H."/>
            <person name="Glass J.I."/>
            <person name="Rusch D."/>
            <person name="Podicherti R."/>
            <person name="Tsui H.-C.T."/>
            <person name="Winkler M.E."/>
        </authorList>
    </citation>
    <scope>NUCLEOTIDE SEQUENCE</scope>
</reference>
<dbReference type="SUPFAM" id="SSF46626">
    <property type="entry name" value="Cytochrome c"/>
    <property type="match status" value="1"/>
</dbReference>
<feature type="domain" description="Cytochrome c" evidence="4">
    <location>
        <begin position="43"/>
        <end position="132"/>
    </location>
</feature>
<dbReference type="GO" id="GO:0009055">
    <property type="term" value="F:electron transfer activity"/>
    <property type="evidence" value="ECO:0007669"/>
    <property type="project" value="InterPro"/>
</dbReference>
<dbReference type="InterPro" id="IPR018392">
    <property type="entry name" value="LysM"/>
</dbReference>
<dbReference type="Pfam" id="PF01476">
    <property type="entry name" value="LysM"/>
    <property type="match status" value="2"/>
</dbReference>
<dbReference type="Gene3D" id="1.10.760.10">
    <property type="entry name" value="Cytochrome c-like domain"/>
    <property type="match status" value="1"/>
</dbReference>
<dbReference type="CDD" id="cd00118">
    <property type="entry name" value="LysM"/>
    <property type="match status" value="2"/>
</dbReference>
<evidence type="ECO:0000259" key="4">
    <source>
        <dbReference type="PROSITE" id="PS51007"/>
    </source>
</evidence>
<evidence type="ECO:0000256" key="1">
    <source>
        <dbReference type="ARBA" id="ARBA00022617"/>
    </source>
</evidence>
<keyword evidence="2" id="KW-0479">Metal-binding</keyword>
<evidence type="ECO:0000313" key="5">
    <source>
        <dbReference type="EMBL" id="SVC71959.1"/>
    </source>
</evidence>
<name>A0A382PEY5_9ZZZZ</name>
<sequence>VNTQKQIFLIITLTFAIAGSCAAYTMIDLPVRAERQTDFFMDESIERGALLFANNCRTCHGIRGEGGVGLALNKASFQDQDPLVLAANQSMIRRTLVCGRAGSLMPAWLSSNGGSLTANQIEHMVRLLTAPVDEKTPNSLGRPSNEGWNAAVEFAHNLNHGTAVSIAGETLGLIAKAYNVGPDALANENSISVDALLEKNSFLRLPIDGRSVKVRSGETVAKIAERWHVGAMVIADLNNIEFELSEDGLFSLPYRGDDTNMILDLEATHATTGLIPGEE</sequence>
<proteinExistence type="predicted"/>
<accession>A0A382PEY5</accession>
<dbReference type="PROSITE" id="PS51007">
    <property type="entry name" value="CYTC"/>
    <property type="match status" value="1"/>
</dbReference>
<protein>
    <recommendedName>
        <fullName evidence="4">Cytochrome c domain-containing protein</fullName>
    </recommendedName>
</protein>
<keyword evidence="3" id="KW-0408">Iron</keyword>
<feature type="non-terminal residue" evidence="5">
    <location>
        <position position="279"/>
    </location>
</feature>
<organism evidence="5">
    <name type="scientific">marine metagenome</name>
    <dbReference type="NCBI Taxonomy" id="408172"/>
    <lineage>
        <taxon>unclassified sequences</taxon>
        <taxon>metagenomes</taxon>
        <taxon>ecological metagenomes</taxon>
    </lineage>
</organism>
<dbReference type="GO" id="GO:0020037">
    <property type="term" value="F:heme binding"/>
    <property type="evidence" value="ECO:0007669"/>
    <property type="project" value="InterPro"/>
</dbReference>
<dbReference type="GO" id="GO:0046872">
    <property type="term" value="F:metal ion binding"/>
    <property type="evidence" value="ECO:0007669"/>
    <property type="project" value="UniProtKB-KW"/>
</dbReference>